<sequence>MPMHRSIAWERQVCRGSAQAGFGECFGRGEKAESGYLRGKFSQNLLMS</sequence>
<proteinExistence type="predicted"/>
<dbReference type="AlphaFoldDB" id="A0A562TBS2"/>
<name>A0A562TBS2_9HYPH</name>
<evidence type="ECO:0000313" key="1">
    <source>
        <dbReference type="EMBL" id="TWI90330.1"/>
    </source>
</evidence>
<protein>
    <submittedName>
        <fullName evidence="1">Uncharacterized protein</fullName>
    </submittedName>
</protein>
<gene>
    <name evidence="1" type="ORF">JM93_01311</name>
</gene>
<comment type="caution">
    <text evidence="1">The sequence shown here is derived from an EMBL/GenBank/DDBJ whole genome shotgun (WGS) entry which is preliminary data.</text>
</comment>
<dbReference type="Proteomes" id="UP000320593">
    <property type="component" value="Unassembled WGS sequence"/>
</dbReference>
<organism evidence="1 2">
    <name type="scientific">Roseibium hamelinense</name>
    <dbReference type="NCBI Taxonomy" id="150831"/>
    <lineage>
        <taxon>Bacteria</taxon>
        <taxon>Pseudomonadati</taxon>
        <taxon>Pseudomonadota</taxon>
        <taxon>Alphaproteobacteria</taxon>
        <taxon>Hyphomicrobiales</taxon>
        <taxon>Stappiaceae</taxon>
        <taxon>Roseibium</taxon>
    </lineage>
</organism>
<evidence type="ECO:0000313" key="2">
    <source>
        <dbReference type="Proteomes" id="UP000320593"/>
    </source>
</evidence>
<reference evidence="1 2" key="1">
    <citation type="submission" date="2019-07" db="EMBL/GenBank/DDBJ databases">
        <title>Genomic Encyclopedia of Archaeal and Bacterial Type Strains, Phase II (KMG-II): from individual species to whole genera.</title>
        <authorList>
            <person name="Goeker M."/>
        </authorList>
    </citation>
    <scope>NUCLEOTIDE SEQUENCE [LARGE SCALE GENOMIC DNA]</scope>
    <source>
        <strain evidence="1 2">ATCC BAA-252</strain>
    </source>
</reference>
<keyword evidence="2" id="KW-1185">Reference proteome</keyword>
<accession>A0A562TBS2</accession>
<dbReference type="EMBL" id="VLLF01000002">
    <property type="protein sequence ID" value="TWI90330.1"/>
    <property type="molecule type" value="Genomic_DNA"/>
</dbReference>